<reference evidence="3" key="1">
    <citation type="submission" date="2020-06" db="EMBL/GenBank/DDBJ databases">
        <authorList>
            <consortium name="Plant Systems Biology data submission"/>
        </authorList>
    </citation>
    <scope>NUCLEOTIDE SEQUENCE</scope>
    <source>
        <strain evidence="3">D6</strain>
    </source>
</reference>
<dbReference type="Proteomes" id="UP001153069">
    <property type="component" value="Unassembled WGS sequence"/>
</dbReference>
<comment type="caution">
    <text evidence="3">The sequence shown here is derived from an EMBL/GenBank/DDBJ whole genome shotgun (WGS) entry which is preliminary data.</text>
</comment>
<keyword evidence="1" id="KW-0812">Transmembrane</keyword>
<accession>A0A9N8D911</accession>
<organism evidence="3 4">
    <name type="scientific">Seminavis robusta</name>
    <dbReference type="NCBI Taxonomy" id="568900"/>
    <lineage>
        <taxon>Eukaryota</taxon>
        <taxon>Sar</taxon>
        <taxon>Stramenopiles</taxon>
        <taxon>Ochrophyta</taxon>
        <taxon>Bacillariophyta</taxon>
        <taxon>Bacillariophyceae</taxon>
        <taxon>Bacillariophycidae</taxon>
        <taxon>Naviculales</taxon>
        <taxon>Naviculaceae</taxon>
        <taxon>Seminavis</taxon>
    </lineage>
</organism>
<keyword evidence="1" id="KW-0472">Membrane</keyword>
<feature type="signal peptide" evidence="2">
    <location>
        <begin position="1"/>
        <end position="20"/>
    </location>
</feature>
<evidence type="ECO:0000313" key="3">
    <source>
        <dbReference type="EMBL" id="CAB9496411.1"/>
    </source>
</evidence>
<dbReference type="OrthoDB" id="189613at2759"/>
<feature type="transmembrane region" description="Helical" evidence="1">
    <location>
        <begin position="315"/>
        <end position="339"/>
    </location>
</feature>
<gene>
    <name evidence="3" type="ORF">SEMRO_4_G003860.1</name>
</gene>
<feature type="transmembrane region" description="Helical" evidence="1">
    <location>
        <begin position="278"/>
        <end position="295"/>
    </location>
</feature>
<keyword evidence="2" id="KW-0732">Signal</keyword>
<evidence type="ECO:0000256" key="2">
    <source>
        <dbReference type="SAM" id="SignalP"/>
    </source>
</evidence>
<sequence length="386" mass="42299">MLVANLLLLVISLAGYSVEGFQLPARYSRSVYTYPQAHHPLSVLKASSSSNDADEELDLNALKAELTEYLAKRKEVDADTAAQRQVGKVVGGTKGNPILEYVSGSPNKEIVIDEAPNAFDYDELERYGYGSLVTTIMKNGGRNAMYDLLGMERPPPPKRLKPKKAPKLVIDKTGETDRARYTGLKMGQVMDDDLMAEALANAQAKAQKGESLRPKIAEEDYVQPFADKRNTSPLQTPDWTPEKLDEYGKSRGRALAWARRAKLGEFVQDPMESIDLPLVFRVYAIGAAFFVAFAFGRATPNLLAQLDMSTDIMGLLQVPALAIVVASLGSAIVNGVVLAPSKNRNTLVWAVKGFLAGPVAVSQLRGLEDLVTLEEEEEKQRQQQQS</sequence>
<dbReference type="AlphaFoldDB" id="A0A9N8D911"/>
<dbReference type="EMBL" id="CAICTM010000004">
    <property type="protein sequence ID" value="CAB9496411.1"/>
    <property type="molecule type" value="Genomic_DNA"/>
</dbReference>
<keyword evidence="4" id="KW-1185">Reference proteome</keyword>
<protein>
    <submittedName>
        <fullName evidence="3">Uncharacterized protein</fullName>
    </submittedName>
</protein>
<name>A0A9N8D911_9STRA</name>
<proteinExistence type="predicted"/>
<keyword evidence="1" id="KW-1133">Transmembrane helix</keyword>
<feature type="chain" id="PRO_5040304255" evidence="2">
    <location>
        <begin position="21"/>
        <end position="386"/>
    </location>
</feature>
<evidence type="ECO:0000256" key="1">
    <source>
        <dbReference type="SAM" id="Phobius"/>
    </source>
</evidence>
<evidence type="ECO:0000313" key="4">
    <source>
        <dbReference type="Proteomes" id="UP001153069"/>
    </source>
</evidence>